<dbReference type="Pfam" id="PF13560">
    <property type="entry name" value="HTH_31"/>
    <property type="match status" value="1"/>
</dbReference>
<proteinExistence type="predicted"/>
<evidence type="ECO:0000313" key="2">
    <source>
        <dbReference type="EMBL" id="MBA8925964.1"/>
    </source>
</evidence>
<name>A0ABR6BGE9_9PSEU</name>
<dbReference type="SUPFAM" id="SSF47413">
    <property type="entry name" value="lambda repressor-like DNA-binding domains"/>
    <property type="match status" value="1"/>
</dbReference>
<dbReference type="CDD" id="cd00093">
    <property type="entry name" value="HTH_XRE"/>
    <property type="match status" value="1"/>
</dbReference>
<dbReference type="InterPro" id="IPR010982">
    <property type="entry name" value="Lambda_DNA-bd_dom_sf"/>
</dbReference>
<dbReference type="InterPro" id="IPR001387">
    <property type="entry name" value="Cro/C1-type_HTH"/>
</dbReference>
<dbReference type="SMART" id="SM00530">
    <property type="entry name" value="HTH_XRE"/>
    <property type="match status" value="1"/>
</dbReference>
<dbReference type="PROSITE" id="PS50943">
    <property type="entry name" value="HTH_CROC1"/>
    <property type="match status" value="1"/>
</dbReference>
<protein>
    <submittedName>
        <fullName evidence="2">Transcriptional regulator with XRE-family HTH domain</fullName>
    </submittedName>
</protein>
<organism evidence="2 3">
    <name type="scientific">Kutzneria viridogrisea</name>
    <dbReference type="NCBI Taxonomy" id="47990"/>
    <lineage>
        <taxon>Bacteria</taxon>
        <taxon>Bacillati</taxon>
        <taxon>Actinomycetota</taxon>
        <taxon>Actinomycetes</taxon>
        <taxon>Pseudonocardiales</taxon>
        <taxon>Pseudonocardiaceae</taxon>
        <taxon>Kutzneria</taxon>
    </lineage>
</organism>
<dbReference type="Gene3D" id="1.10.260.40">
    <property type="entry name" value="lambda repressor-like DNA-binding domains"/>
    <property type="match status" value="1"/>
</dbReference>
<evidence type="ECO:0000313" key="3">
    <source>
        <dbReference type="Proteomes" id="UP000517916"/>
    </source>
</evidence>
<dbReference type="EMBL" id="JACJID010000002">
    <property type="protein sequence ID" value="MBA8925964.1"/>
    <property type="molecule type" value="Genomic_DNA"/>
</dbReference>
<comment type="caution">
    <text evidence="2">The sequence shown here is derived from an EMBL/GenBank/DDBJ whole genome shotgun (WGS) entry which is preliminary data.</text>
</comment>
<gene>
    <name evidence="2" type="ORF">BC739_003163</name>
</gene>
<evidence type="ECO:0000259" key="1">
    <source>
        <dbReference type="PROSITE" id="PS50943"/>
    </source>
</evidence>
<dbReference type="InterPro" id="IPR043917">
    <property type="entry name" value="DUF5753"/>
</dbReference>
<accession>A0ABR6BGE9</accession>
<reference evidence="2 3" key="1">
    <citation type="submission" date="2020-08" db="EMBL/GenBank/DDBJ databases">
        <title>Genomic Encyclopedia of Archaeal and Bacterial Type Strains, Phase II (KMG-II): from individual species to whole genera.</title>
        <authorList>
            <person name="Goeker M."/>
        </authorList>
    </citation>
    <scope>NUCLEOTIDE SEQUENCE [LARGE SCALE GENOMIC DNA]</scope>
    <source>
        <strain evidence="2 3">DSM 43850</strain>
    </source>
</reference>
<feature type="domain" description="HTH cro/C1-type" evidence="1">
    <location>
        <begin position="18"/>
        <end position="71"/>
    </location>
</feature>
<dbReference type="Proteomes" id="UP000517916">
    <property type="component" value="Unassembled WGS sequence"/>
</dbReference>
<keyword evidence="3" id="KW-1185">Reference proteome</keyword>
<sequence length="297" mass="33186">MAHSPGRTVLRRQLGRELRRLREAAGKTVEDAAEWAGVQKPTISKMENGRQAIRPTNVRLLAQLYGASEELTADLLKRAAESTEPSPWAAYADTMPDSFTRYAELEADTVRIDGYDTELVPGLLQSEGYIEAVVRAARPGITDAALAKSVNFRLARQHRLLDKNPPRLRFVLNEGVLLRRVGGLETYSEQLRALIEANERSYVDLHVLPFAVGEHPAMGSSFKVLEFTDHELDFVYLENNSGATYLEGVEDRDEYRHIMDRLVGLSDDSQATSERLAKLVETCDSERKGYGDDSGPH</sequence>
<dbReference type="Pfam" id="PF19054">
    <property type="entry name" value="DUF5753"/>
    <property type="match status" value="1"/>
</dbReference>